<protein>
    <recommendedName>
        <fullName evidence="4">GHKL domain-containing protein</fullName>
    </recommendedName>
</protein>
<keyword evidence="1" id="KW-0812">Transmembrane</keyword>
<feature type="transmembrane region" description="Helical" evidence="1">
    <location>
        <begin position="33"/>
        <end position="57"/>
    </location>
</feature>
<dbReference type="PANTHER" id="PTHR34220">
    <property type="entry name" value="SENSOR HISTIDINE KINASE YPDA"/>
    <property type="match status" value="1"/>
</dbReference>
<keyword evidence="1" id="KW-0472">Membrane</keyword>
<reference evidence="2 3" key="1">
    <citation type="submission" date="2016-10" db="EMBL/GenBank/DDBJ databases">
        <authorList>
            <person name="de Groot N.N."/>
        </authorList>
    </citation>
    <scope>NUCLEOTIDE SEQUENCE [LARGE SCALE GENOMIC DNA]</scope>
    <source>
        <strain evidence="2 3">DSM 19033</strain>
    </source>
</reference>
<gene>
    <name evidence="2" type="ORF">SAMN05443550_105303</name>
</gene>
<keyword evidence="3" id="KW-1185">Reference proteome</keyword>
<keyword evidence="1" id="KW-1133">Transmembrane helix</keyword>
<evidence type="ECO:0000313" key="2">
    <source>
        <dbReference type="EMBL" id="SEA81574.1"/>
    </source>
</evidence>
<dbReference type="STRING" id="425514.SAMN05443550_105303"/>
<dbReference type="AlphaFoldDB" id="A0A1H4E926"/>
<evidence type="ECO:0000256" key="1">
    <source>
        <dbReference type="SAM" id="Phobius"/>
    </source>
</evidence>
<feature type="transmembrane region" description="Helical" evidence="1">
    <location>
        <begin position="72"/>
        <end position="89"/>
    </location>
</feature>
<sequence>MLRLKAFSIILHIAGWLLFLMLPLLFMHSGQEICWYGILYSLPFLCFCLCYISIFYINFCYFIPDYFIRKKYTVYFLCIALLFAGVFYLRPFDRLMNSRIIISASKCAEYHPGIIKEISFTGQATNFTGRAEADFAPLSSELICISNFIDLQKLRLGKMVTLNYSIEGEPADYQICPLLLMTFIENVFKYGLSNHIPALIVISIRIQKGSIIFHSQNTIFDSKRHTERTGIGIANTRKRLEHLYPGTHTLAIDQSERLFTVDLVLRY</sequence>
<dbReference type="EMBL" id="FNRA01000005">
    <property type="protein sequence ID" value="SEA81574.1"/>
    <property type="molecule type" value="Genomic_DNA"/>
</dbReference>
<accession>A0A1H4E926</accession>
<proteinExistence type="predicted"/>
<dbReference type="Proteomes" id="UP000198850">
    <property type="component" value="Unassembled WGS sequence"/>
</dbReference>
<dbReference type="InterPro" id="IPR050640">
    <property type="entry name" value="Bact_2-comp_sensor_kinase"/>
</dbReference>
<dbReference type="PANTHER" id="PTHR34220:SF7">
    <property type="entry name" value="SENSOR HISTIDINE KINASE YPDA"/>
    <property type="match status" value="1"/>
</dbReference>
<name>A0A1H4E926_9SPHI</name>
<evidence type="ECO:0000313" key="3">
    <source>
        <dbReference type="Proteomes" id="UP000198850"/>
    </source>
</evidence>
<feature type="transmembrane region" description="Helical" evidence="1">
    <location>
        <begin position="6"/>
        <end position="26"/>
    </location>
</feature>
<evidence type="ECO:0008006" key="4">
    <source>
        <dbReference type="Google" id="ProtNLM"/>
    </source>
</evidence>
<organism evidence="2 3">
    <name type="scientific">Pedobacter hartonius</name>
    <dbReference type="NCBI Taxonomy" id="425514"/>
    <lineage>
        <taxon>Bacteria</taxon>
        <taxon>Pseudomonadati</taxon>
        <taxon>Bacteroidota</taxon>
        <taxon>Sphingobacteriia</taxon>
        <taxon>Sphingobacteriales</taxon>
        <taxon>Sphingobacteriaceae</taxon>
        <taxon>Pedobacter</taxon>
    </lineage>
</organism>